<dbReference type="CDD" id="cd04301">
    <property type="entry name" value="NAT_SF"/>
    <property type="match status" value="1"/>
</dbReference>
<proteinExistence type="predicted"/>
<dbReference type="InterPro" id="IPR051908">
    <property type="entry name" value="Ribosomal_N-acetyltransferase"/>
</dbReference>
<dbReference type="InterPro" id="IPR016181">
    <property type="entry name" value="Acyl_CoA_acyltransferase"/>
</dbReference>
<protein>
    <submittedName>
        <fullName evidence="2">RimJ/RimL family protein N-acetyltransferase</fullName>
    </submittedName>
</protein>
<feature type="domain" description="N-acetyltransferase" evidence="1">
    <location>
        <begin position="12"/>
        <end position="172"/>
    </location>
</feature>
<organism evidence="2 3">
    <name type="scientific">Thermopolyspora flexuosa</name>
    <dbReference type="NCBI Taxonomy" id="103836"/>
    <lineage>
        <taxon>Bacteria</taxon>
        <taxon>Bacillati</taxon>
        <taxon>Actinomycetota</taxon>
        <taxon>Actinomycetes</taxon>
        <taxon>Streptosporangiales</taxon>
        <taxon>Streptosporangiaceae</taxon>
        <taxon>Thermopolyspora</taxon>
    </lineage>
</organism>
<keyword evidence="3" id="KW-1185">Reference proteome</keyword>
<dbReference type="EMBL" id="VFPQ01000001">
    <property type="protein sequence ID" value="TQM75407.1"/>
    <property type="molecule type" value="Genomic_DNA"/>
</dbReference>
<dbReference type="Pfam" id="PF13302">
    <property type="entry name" value="Acetyltransf_3"/>
    <property type="match status" value="2"/>
</dbReference>
<feature type="domain" description="N-acetyltransferase" evidence="1">
    <location>
        <begin position="194"/>
        <end position="360"/>
    </location>
</feature>
<evidence type="ECO:0000259" key="1">
    <source>
        <dbReference type="PROSITE" id="PS51186"/>
    </source>
</evidence>
<dbReference type="InterPro" id="IPR000182">
    <property type="entry name" value="GNAT_dom"/>
</dbReference>
<dbReference type="GO" id="GO:0005737">
    <property type="term" value="C:cytoplasm"/>
    <property type="evidence" value="ECO:0007669"/>
    <property type="project" value="TreeGrafter"/>
</dbReference>
<evidence type="ECO:0000313" key="2">
    <source>
        <dbReference type="EMBL" id="TQM75407.1"/>
    </source>
</evidence>
<reference evidence="2 3" key="1">
    <citation type="submission" date="2019-06" db="EMBL/GenBank/DDBJ databases">
        <title>Sequencing the genomes of 1000 actinobacteria strains.</title>
        <authorList>
            <person name="Klenk H.-P."/>
        </authorList>
    </citation>
    <scope>NUCLEOTIDE SEQUENCE [LARGE SCALE GENOMIC DNA]</scope>
    <source>
        <strain evidence="2 3">DSM 43186</strain>
    </source>
</reference>
<dbReference type="PANTHER" id="PTHR43441">
    <property type="entry name" value="RIBOSOMAL-PROTEIN-SERINE ACETYLTRANSFERASE"/>
    <property type="match status" value="1"/>
</dbReference>
<name>A0A543IXX7_9ACTN</name>
<accession>A0A543IXX7</accession>
<dbReference type="Gene3D" id="3.40.630.30">
    <property type="match status" value="2"/>
</dbReference>
<dbReference type="SUPFAM" id="SSF55729">
    <property type="entry name" value="Acyl-CoA N-acyltransferases (Nat)"/>
    <property type="match status" value="2"/>
</dbReference>
<dbReference type="GO" id="GO:0008999">
    <property type="term" value="F:protein-N-terminal-alanine acetyltransferase activity"/>
    <property type="evidence" value="ECO:0007669"/>
    <property type="project" value="TreeGrafter"/>
</dbReference>
<dbReference type="PANTHER" id="PTHR43441:SF10">
    <property type="entry name" value="ACETYLTRANSFERASE"/>
    <property type="match status" value="1"/>
</dbReference>
<dbReference type="RefSeq" id="WP_229788151.1">
    <property type="nucleotide sequence ID" value="NZ_BMPV01000001.1"/>
</dbReference>
<dbReference type="PROSITE" id="PS51186">
    <property type="entry name" value="GNAT"/>
    <property type="match status" value="2"/>
</dbReference>
<dbReference type="Proteomes" id="UP000319213">
    <property type="component" value="Unassembled WGS sequence"/>
</dbReference>
<dbReference type="AlphaFoldDB" id="A0A543IXX7"/>
<comment type="caution">
    <text evidence="2">The sequence shown here is derived from an EMBL/GenBank/DDBJ whole genome shotgun (WGS) entry which is preliminary data.</text>
</comment>
<keyword evidence="2" id="KW-0808">Transferase</keyword>
<sequence>MFPRESVPAGPILLRPPAGPDAAALAGCLAGAETARRLAGPPPCAPGEVLVRAKEIWERGGAALAVADAASGRCLGAVAVAPPDACGAAEIGCLIAPEARGRGLATAAVRALTAWAFRHGLARAEMRCDVENLAAQRLALAAGYSREGVLRAASPRPGGERADAVLFARLPQDSGDPVRPYLPPPPDGLTDGVVRLTPLTAADARDYHALACLPDVVAYAVPPLPPPFSDSLYRCRHAGARWLAGERADLAIRDAATGAFAGQIQLTHIVPPLGEAMLGYSVSPAYRGRGFAPRAVELLVGWAFTATPLSRIIAGTATGNAASHRVLEKTGFTREAVLRARLPGPDGTRYDDIQWVRLRPSPDR</sequence>
<dbReference type="GO" id="GO:1990189">
    <property type="term" value="F:protein N-terminal-serine acetyltransferase activity"/>
    <property type="evidence" value="ECO:0007669"/>
    <property type="project" value="TreeGrafter"/>
</dbReference>
<evidence type="ECO:0000313" key="3">
    <source>
        <dbReference type="Proteomes" id="UP000319213"/>
    </source>
</evidence>
<gene>
    <name evidence="2" type="ORF">FHX40_2113</name>
</gene>